<dbReference type="Gene3D" id="3.40.50.1820">
    <property type="entry name" value="alpha/beta hydrolase"/>
    <property type="match status" value="1"/>
</dbReference>
<dbReference type="SUPFAM" id="SSF53474">
    <property type="entry name" value="alpha/beta-Hydrolases"/>
    <property type="match status" value="1"/>
</dbReference>
<dbReference type="OrthoDB" id="5240615at2"/>
<dbReference type="Pfam" id="PF08530">
    <property type="entry name" value="PepX_C"/>
    <property type="match status" value="1"/>
</dbReference>
<gene>
    <name evidence="3" type="ORF">N869_11440</name>
</gene>
<dbReference type="Gene3D" id="1.10.3020.10">
    <property type="entry name" value="alpha-amino acid ester hydrolase ( Helical cap domain)"/>
    <property type="match status" value="1"/>
</dbReference>
<dbReference type="InterPro" id="IPR029058">
    <property type="entry name" value="AB_hydrolase_fold"/>
</dbReference>
<name>A0A0A0BZ62_9CELL</name>
<sequence length="567" mass="60048">MDVPLRTVTEYEVPVPVRDGTVLRATVTRPEAPGPVPVLLMRTPYPVQDVRLDVDVAAVVRRGLALVCVANRGTGASDGVFEPWADDARDGADVIDWCAAQAWCTGDVVTYGRSYLAQTQLFAAGERPPALRAMGLGVCPGDPYDVVHHGGAMLAGSGVGWAVGQTGLALARGVARGEVSSGVVRAWRELPGEVGEVLRGGEAVAVPFDAGMPSWRGWLEHPARDGWWARRALPDRDPVPSFYVGGWHDIFVRGTVEQFMRSRHPGSTLVVGPWGHGPGGAALGEARYGPRADARALGLDEEILGFLASYARGEVPGTAEDAPVRLYLMGADVWVRTTDWPHPAAVDHRYHLHPDGTLAVHEPAPGASGDVGFVHDPADPVPTVGGPNIFAHGDAAYGTGAWDQGARAARPDVVSFESGVLSEDVDVVGTVRLSLVVSTTARDADWCATLVDVHPDGRALNVVDGVVRARFSGSDATESLLEPGVPHRVEVELGPTAQRFGAGHRIRVDVSGSNHPRFDVNPGTGLPWSRTAPGEHVVSHQTVHLGAASPSYLTLPVLPAHPMEEEL</sequence>
<dbReference type="AlphaFoldDB" id="A0A0A0BZ62"/>
<comment type="caution">
    <text evidence="3">The sequence shown here is derived from an EMBL/GenBank/DDBJ whole genome shotgun (WGS) entry which is preliminary data.</text>
</comment>
<dbReference type="Pfam" id="PF02129">
    <property type="entry name" value="Peptidase_S15"/>
    <property type="match status" value="1"/>
</dbReference>
<proteinExistence type="predicted"/>
<dbReference type="RefSeq" id="WP_052104995.1">
    <property type="nucleotide sequence ID" value="NZ_AXCZ01000029.1"/>
</dbReference>
<accession>A0A0A0BZ62</accession>
<dbReference type="InterPro" id="IPR008979">
    <property type="entry name" value="Galactose-bd-like_sf"/>
</dbReference>
<dbReference type="SMART" id="SM00939">
    <property type="entry name" value="PepX_C"/>
    <property type="match status" value="1"/>
</dbReference>
<reference evidence="3 4" key="1">
    <citation type="submission" date="2013-08" db="EMBL/GenBank/DDBJ databases">
        <title>Genome sequencing of Cellulomonas bogoriensis 69B4.</title>
        <authorList>
            <person name="Chen F."/>
            <person name="Li Y."/>
            <person name="Wang G."/>
        </authorList>
    </citation>
    <scope>NUCLEOTIDE SEQUENCE [LARGE SCALE GENOMIC DNA]</scope>
    <source>
        <strain evidence="3 4">69B4</strain>
    </source>
</reference>
<evidence type="ECO:0000259" key="2">
    <source>
        <dbReference type="SMART" id="SM00939"/>
    </source>
</evidence>
<dbReference type="InterPro" id="IPR050585">
    <property type="entry name" value="Xaa-Pro_dipeptidyl-ppase/CocE"/>
</dbReference>
<evidence type="ECO:0000313" key="3">
    <source>
        <dbReference type="EMBL" id="KGM13683.1"/>
    </source>
</evidence>
<organism evidence="3 4">
    <name type="scientific">Cellulomonas bogoriensis 69B4 = DSM 16987</name>
    <dbReference type="NCBI Taxonomy" id="1386082"/>
    <lineage>
        <taxon>Bacteria</taxon>
        <taxon>Bacillati</taxon>
        <taxon>Actinomycetota</taxon>
        <taxon>Actinomycetes</taxon>
        <taxon>Micrococcales</taxon>
        <taxon>Cellulomonadaceae</taxon>
        <taxon>Cellulomonas</taxon>
    </lineage>
</organism>
<dbReference type="GO" id="GO:0008239">
    <property type="term" value="F:dipeptidyl-peptidase activity"/>
    <property type="evidence" value="ECO:0007669"/>
    <property type="project" value="InterPro"/>
</dbReference>
<feature type="domain" description="Xaa-Pro dipeptidyl-peptidase C-terminal" evidence="2">
    <location>
        <begin position="304"/>
        <end position="554"/>
    </location>
</feature>
<dbReference type="PANTHER" id="PTHR43056">
    <property type="entry name" value="PEPTIDASE S9 PROLYL OLIGOPEPTIDASE"/>
    <property type="match status" value="1"/>
</dbReference>
<evidence type="ECO:0000256" key="1">
    <source>
        <dbReference type="ARBA" id="ARBA00022801"/>
    </source>
</evidence>
<dbReference type="InterPro" id="IPR000383">
    <property type="entry name" value="Xaa-Pro-like_dom"/>
</dbReference>
<dbReference type="PANTHER" id="PTHR43056:SF10">
    <property type="entry name" value="COCE_NOND FAMILY, PUTATIVE (AFU_ORTHOLOGUE AFUA_7G00600)-RELATED"/>
    <property type="match status" value="1"/>
</dbReference>
<dbReference type="InterPro" id="IPR013736">
    <property type="entry name" value="Xaa-Pro_dipept_C"/>
</dbReference>
<dbReference type="NCBIfam" id="TIGR00976">
    <property type="entry name" value="CocE_NonD"/>
    <property type="match status" value="1"/>
</dbReference>
<dbReference type="Proteomes" id="UP000054314">
    <property type="component" value="Unassembled WGS sequence"/>
</dbReference>
<dbReference type="EMBL" id="AXCZ01000029">
    <property type="protein sequence ID" value="KGM13683.1"/>
    <property type="molecule type" value="Genomic_DNA"/>
</dbReference>
<keyword evidence="1" id="KW-0378">Hydrolase</keyword>
<dbReference type="SUPFAM" id="SSF49785">
    <property type="entry name" value="Galactose-binding domain-like"/>
    <property type="match status" value="1"/>
</dbReference>
<dbReference type="Gene3D" id="2.60.120.260">
    <property type="entry name" value="Galactose-binding domain-like"/>
    <property type="match status" value="1"/>
</dbReference>
<evidence type="ECO:0000313" key="4">
    <source>
        <dbReference type="Proteomes" id="UP000054314"/>
    </source>
</evidence>
<dbReference type="InterPro" id="IPR005674">
    <property type="entry name" value="CocE/Ser_esterase"/>
</dbReference>
<protein>
    <submittedName>
        <fullName evidence="3">X-Pro dipeptidyl-peptidase</fullName>
    </submittedName>
</protein>
<keyword evidence="4" id="KW-1185">Reference proteome</keyword>